<evidence type="ECO:0000256" key="3">
    <source>
        <dbReference type="ARBA" id="ARBA00023125"/>
    </source>
</evidence>
<protein>
    <submittedName>
        <fullName evidence="6">LysR family transcriptional regulator</fullName>
    </submittedName>
</protein>
<dbReference type="PANTHER" id="PTHR30126:SF40">
    <property type="entry name" value="HTH-TYPE TRANSCRIPTIONAL REGULATOR GLTR"/>
    <property type="match status" value="1"/>
</dbReference>
<keyword evidence="2" id="KW-0805">Transcription regulation</keyword>
<dbReference type="FunFam" id="1.10.10.10:FF:000001">
    <property type="entry name" value="LysR family transcriptional regulator"/>
    <property type="match status" value="1"/>
</dbReference>
<dbReference type="Pfam" id="PF00126">
    <property type="entry name" value="HTH_1"/>
    <property type="match status" value="1"/>
</dbReference>
<dbReference type="PRINTS" id="PR00039">
    <property type="entry name" value="HTHLYSR"/>
</dbReference>
<gene>
    <name evidence="6" type="ORF">FMM06_14805</name>
</gene>
<dbReference type="Proteomes" id="UP000317894">
    <property type="component" value="Unassembled WGS sequence"/>
</dbReference>
<comment type="similarity">
    <text evidence="1">Belongs to the LysR transcriptional regulatory family.</text>
</comment>
<dbReference type="Gene3D" id="1.10.10.10">
    <property type="entry name" value="Winged helix-like DNA-binding domain superfamily/Winged helix DNA-binding domain"/>
    <property type="match status" value="1"/>
</dbReference>
<dbReference type="InterPro" id="IPR005119">
    <property type="entry name" value="LysR_subst-bd"/>
</dbReference>
<comment type="caution">
    <text evidence="6">The sequence shown here is derived from an EMBL/GenBank/DDBJ whole genome shotgun (WGS) entry which is preliminary data.</text>
</comment>
<proteinExistence type="inferred from homology"/>
<evidence type="ECO:0000313" key="6">
    <source>
        <dbReference type="EMBL" id="TRW14929.1"/>
    </source>
</evidence>
<dbReference type="InterPro" id="IPR036388">
    <property type="entry name" value="WH-like_DNA-bd_sf"/>
</dbReference>
<dbReference type="GO" id="GO:0000976">
    <property type="term" value="F:transcription cis-regulatory region binding"/>
    <property type="evidence" value="ECO:0007669"/>
    <property type="project" value="TreeGrafter"/>
</dbReference>
<sequence>MDLVKLKYFLAVLETGHFARAAQSLGISQPAVSKSIKALEDDLGVRLFERGQFGAEPTRYALRLATRAKLMLAEGRLARAELDAMRGARKGRLAIGAGISFASRILPLAIERYRRRWPGISVSVDVGMSGVLFPALQNGEYDFVVSAPPLALSVDGDLAQEKLFDEVDSIVVGRGHPLIAQRPQSLADVAGYPWLVSGRSGLWDYIRGSYLAAGLPPPTDVVNTDSELLAKGLLNTGPFVCLLGRELYAMEAEAGLLFEIPLAGFGDVRPAFITTRKRSPLQLAARNMIQIVRSVCAADTAR</sequence>
<dbReference type="InterPro" id="IPR036390">
    <property type="entry name" value="WH_DNA-bd_sf"/>
</dbReference>
<name>A0A552U9R4_9SPHN</name>
<dbReference type="SUPFAM" id="SSF53850">
    <property type="entry name" value="Periplasmic binding protein-like II"/>
    <property type="match status" value="1"/>
</dbReference>
<dbReference type="PROSITE" id="PS50931">
    <property type="entry name" value="HTH_LYSR"/>
    <property type="match status" value="1"/>
</dbReference>
<dbReference type="PANTHER" id="PTHR30126">
    <property type="entry name" value="HTH-TYPE TRANSCRIPTIONAL REGULATOR"/>
    <property type="match status" value="1"/>
</dbReference>
<evidence type="ECO:0000259" key="5">
    <source>
        <dbReference type="PROSITE" id="PS50931"/>
    </source>
</evidence>
<evidence type="ECO:0000256" key="2">
    <source>
        <dbReference type="ARBA" id="ARBA00023015"/>
    </source>
</evidence>
<keyword evidence="3" id="KW-0238">DNA-binding</keyword>
<dbReference type="Pfam" id="PF03466">
    <property type="entry name" value="LysR_substrate"/>
    <property type="match status" value="1"/>
</dbReference>
<dbReference type="SUPFAM" id="SSF46785">
    <property type="entry name" value="Winged helix' DNA-binding domain"/>
    <property type="match status" value="1"/>
</dbReference>
<keyword evidence="4" id="KW-0804">Transcription</keyword>
<evidence type="ECO:0000256" key="4">
    <source>
        <dbReference type="ARBA" id="ARBA00023163"/>
    </source>
</evidence>
<evidence type="ECO:0000256" key="1">
    <source>
        <dbReference type="ARBA" id="ARBA00009437"/>
    </source>
</evidence>
<dbReference type="AlphaFoldDB" id="A0A552U9R4"/>
<dbReference type="RefSeq" id="WP_144335099.1">
    <property type="nucleotide sequence ID" value="NZ_VJWA01000002.1"/>
</dbReference>
<dbReference type="OrthoDB" id="5297263at2"/>
<keyword evidence="7" id="KW-1185">Reference proteome</keyword>
<organism evidence="6 7">
    <name type="scientific">Glacieibacterium frigidum</name>
    <dbReference type="NCBI Taxonomy" id="2593303"/>
    <lineage>
        <taxon>Bacteria</taxon>
        <taxon>Pseudomonadati</taxon>
        <taxon>Pseudomonadota</taxon>
        <taxon>Alphaproteobacteria</taxon>
        <taxon>Sphingomonadales</taxon>
        <taxon>Sphingosinicellaceae</taxon>
        <taxon>Glacieibacterium</taxon>
    </lineage>
</organism>
<feature type="domain" description="HTH lysR-type" evidence="5">
    <location>
        <begin position="1"/>
        <end position="58"/>
    </location>
</feature>
<reference evidence="6 7" key="1">
    <citation type="submission" date="2019-07" db="EMBL/GenBank/DDBJ databases">
        <title>Novel species isolated from glacier.</title>
        <authorList>
            <person name="Liu Q."/>
            <person name="Xin Y.-H."/>
        </authorList>
    </citation>
    <scope>NUCLEOTIDE SEQUENCE [LARGE SCALE GENOMIC DNA]</scope>
    <source>
        <strain evidence="6 7">LB1R16</strain>
    </source>
</reference>
<accession>A0A552U9R4</accession>
<evidence type="ECO:0000313" key="7">
    <source>
        <dbReference type="Proteomes" id="UP000317894"/>
    </source>
</evidence>
<dbReference type="Gene3D" id="3.40.190.290">
    <property type="match status" value="1"/>
</dbReference>
<dbReference type="GO" id="GO:0003700">
    <property type="term" value="F:DNA-binding transcription factor activity"/>
    <property type="evidence" value="ECO:0007669"/>
    <property type="project" value="InterPro"/>
</dbReference>
<dbReference type="EMBL" id="VJWA01000002">
    <property type="protein sequence ID" value="TRW14929.1"/>
    <property type="molecule type" value="Genomic_DNA"/>
</dbReference>
<dbReference type="InterPro" id="IPR000847">
    <property type="entry name" value="LysR_HTH_N"/>
</dbReference>